<feature type="non-terminal residue" evidence="1">
    <location>
        <position position="53"/>
    </location>
</feature>
<comment type="caution">
    <text evidence="1">The sequence shown here is derived from an EMBL/GenBank/DDBJ whole genome shotgun (WGS) entry which is preliminary data.</text>
</comment>
<name>A0A6G1CCM6_9ORYZ</name>
<sequence>MPHGLTMSLREDEYTVACVAAGAEGGDIARANGKAGHHLEVACASTDLLVALP</sequence>
<dbReference type="Proteomes" id="UP000479710">
    <property type="component" value="Unassembled WGS sequence"/>
</dbReference>
<protein>
    <submittedName>
        <fullName evidence="1">Uncharacterized protein</fullName>
    </submittedName>
</protein>
<reference evidence="1 2" key="1">
    <citation type="submission" date="2019-11" db="EMBL/GenBank/DDBJ databases">
        <title>Whole genome sequence of Oryza granulata.</title>
        <authorList>
            <person name="Li W."/>
        </authorList>
    </citation>
    <scope>NUCLEOTIDE SEQUENCE [LARGE SCALE GENOMIC DNA]</scope>
    <source>
        <strain evidence="2">cv. Menghai</strain>
        <tissue evidence="1">Leaf</tissue>
    </source>
</reference>
<keyword evidence="2" id="KW-1185">Reference proteome</keyword>
<accession>A0A6G1CCM6</accession>
<dbReference type="AlphaFoldDB" id="A0A6G1CCM6"/>
<gene>
    <name evidence="1" type="ORF">E2562_005833</name>
</gene>
<dbReference type="EMBL" id="SPHZ02000009">
    <property type="protein sequence ID" value="KAF0898238.1"/>
    <property type="molecule type" value="Genomic_DNA"/>
</dbReference>
<proteinExistence type="predicted"/>
<evidence type="ECO:0000313" key="1">
    <source>
        <dbReference type="EMBL" id="KAF0898238.1"/>
    </source>
</evidence>
<evidence type="ECO:0000313" key="2">
    <source>
        <dbReference type="Proteomes" id="UP000479710"/>
    </source>
</evidence>
<organism evidence="1 2">
    <name type="scientific">Oryza meyeriana var. granulata</name>
    <dbReference type="NCBI Taxonomy" id="110450"/>
    <lineage>
        <taxon>Eukaryota</taxon>
        <taxon>Viridiplantae</taxon>
        <taxon>Streptophyta</taxon>
        <taxon>Embryophyta</taxon>
        <taxon>Tracheophyta</taxon>
        <taxon>Spermatophyta</taxon>
        <taxon>Magnoliopsida</taxon>
        <taxon>Liliopsida</taxon>
        <taxon>Poales</taxon>
        <taxon>Poaceae</taxon>
        <taxon>BOP clade</taxon>
        <taxon>Oryzoideae</taxon>
        <taxon>Oryzeae</taxon>
        <taxon>Oryzinae</taxon>
        <taxon>Oryza</taxon>
        <taxon>Oryza meyeriana</taxon>
    </lineage>
</organism>